<comment type="caution">
    <text evidence="2">The sequence shown here is derived from an EMBL/GenBank/DDBJ whole genome shotgun (WGS) entry which is preliminary data.</text>
</comment>
<protein>
    <recommendedName>
        <fullName evidence="4">Periplasmic heavy metal sensor</fullName>
    </recommendedName>
</protein>
<dbReference type="RefSeq" id="WP_196992785.1">
    <property type="nucleotide sequence ID" value="NZ_JADWYR010000003.1"/>
</dbReference>
<organism evidence="2 3">
    <name type="scientific">Panacibacter microcysteis</name>
    <dbReference type="NCBI Taxonomy" id="2793269"/>
    <lineage>
        <taxon>Bacteria</taxon>
        <taxon>Pseudomonadati</taxon>
        <taxon>Bacteroidota</taxon>
        <taxon>Chitinophagia</taxon>
        <taxon>Chitinophagales</taxon>
        <taxon>Chitinophagaceae</taxon>
        <taxon>Panacibacter</taxon>
    </lineage>
</organism>
<sequence>MKKICSVVLVVALSFFALSASAQGGGQKGQMKEAMRQRLKDSLNLSDVMIDSVVAIRQEMQPKMRAVMTDQSLQEGDKRTRMEAMKKEMYERLKNAGLTAEQVKKMKEMDERMREQMKERKPAN</sequence>
<gene>
    <name evidence="2" type="ORF">I5907_20835</name>
</gene>
<reference evidence="2" key="1">
    <citation type="submission" date="2020-11" db="EMBL/GenBank/DDBJ databases">
        <title>Bacterial whole genome sequence for Panacibacter sp. DH6.</title>
        <authorList>
            <person name="Le V."/>
            <person name="Ko S."/>
            <person name="Ahn C.-Y."/>
            <person name="Oh H.-M."/>
        </authorList>
    </citation>
    <scope>NUCLEOTIDE SEQUENCE</scope>
    <source>
        <strain evidence="2">DH6</strain>
    </source>
</reference>
<evidence type="ECO:0008006" key="4">
    <source>
        <dbReference type="Google" id="ProtNLM"/>
    </source>
</evidence>
<evidence type="ECO:0000256" key="1">
    <source>
        <dbReference type="SAM" id="SignalP"/>
    </source>
</evidence>
<keyword evidence="1" id="KW-0732">Signal</keyword>
<dbReference type="EMBL" id="JADWYR010000003">
    <property type="protein sequence ID" value="MBG9378691.1"/>
    <property type="molecule type" value="Genomic_DNA"/>
</dbReference>
<dbReference type="Proteomes" id="UP000628448">
    <property type="component" value="Unassembled WGS sequence"/>
</dbReference>
<feature type="signal peptide" evidence="1">
    <location>
        <begin position="1"/>
        <end position="22"/>
    </location>
</feature>
<feature type="chain" id="PRO_5036746461" description="Periplasmic heavy metal sensor" evidence="1">
    <location>
        <begin position="23"/>
        <end position="124"/>
    </location>
</feature>
<name>A0A931H0E8_9BACT</name>
<evidence type="ECO:0000313" key="3">
    <source>
        <dbReference type="Proteomes" id="UP000628448"/>
    </source>
</evidence>
<keyword evidence="3" id="KW-1185">Reference proteome</keyword>
<accession>A0A931H0E8</accession>
<dbReference type="AlphaFoldDB" id="A0A931H0E8"/>
<proteinExistence type="predicted"/>
<evidence type="ECO:0000313" key="2">
    <source>
        <dbReference type="EMBL" id="MBG9378691.1"/>
    </source>
</evidence>